<feature type="transmembrane region" description="Helical" evidence="6">
    <location>
        <begin position="400"/>
        <end position="418"/>
    </location>
</feature>
<sequence>MPSPNERPPRTAWAGRGEILAWAFYDFANSGYTTVVITAVFNAYFVGAVAGGGPGAWLLWTVALSLSHAVVLLIGPWVGQTADETGRLKPWLGASTALCIAGTAALGLVGPGELALGMALILVSNTAFGLGENLIAAFLPRLVPPERLGRTSAFGWTIGYIGGLLTLLVCLAYVRWSQAQGGDAADFIPVTMLIVAGLFALTALPTFLWVRERPGPLARGGYRTNPWRRTLQAWRDARQLPDLARFLVCLAIFYCGIQTVVALAAIYAEQVMGFSKDQTITLILVVNLAAAAGAWLLGRVHDRIGAVRTVAVTLVGWLVAILLAYFARGEGMFWVAAFLVGACMGSSQSSGRALVAMLSPAGHEGAFFGLWGVAVKVAAIVGPLSYGLLSYFSAGNYRGALLATAGFFVVGLVLLVGVDERRGRERRMRFTPGLDGPA</sequence>
<evidence type="ECO:0000256" key="5">
    <source>
        <dbReference type="ARBA" id="ARBA00023136"/>
    </source>
</evidence>
<dbReference type="InterPro" id="IPR024671">
    <property type="entry name" value="Atg22-like"/>
</dbReference>
<dbReference type="PANTHER" id="PTHR23519">
    <property type="entry name" value="AUTOPHAGY-RELATED PROTEIN 22"/>
    <property type="match status" value="1"/>
</dbReference>
<feature type="transmembrane region" description="Helical" evidence="6">
    <location>
        <begin position="243"/>
        <end position="268"/>
    </location>
</feature>
<feature type="transmembrane region" description="Helical" evidence="6">
    <location>
        <begin position="333"/>
        <end position="355"/>
    </location>
</feature>
<dbReference type="Gene3D" id="1.20.1250.20">
    <property type="entry name" value="MFS general substrate transporter like domains"/>
    <property type="match status" value="2"/>
</dbReference>
<comment type="caution">
    <text evidence="8">The sequence shown here is derived from an EMBL/GenBank/DDBJ whole genome shotgun (WGS) entry which is preliminary data.</text>
</comment>
<keyword evidence="5 6" id="KW-0472">Membrane</keyword>
<dbReference type="EMBL" id="JBGUAW010000004">
    <property type="protein sequence ID" value="MFA9460523.1"/>
    <property type="molecule type" value="Genomic_DNA"/>
</dbReference>
<reference evidence="8 9" key="1">
    <citation type="submission" date="2024-08" db="EMBL/GenBank/DDBJ databases">
        <title>Whole-genome sequencing of halo(alkali)philic microorganisms from hypersaline lakes.</title>
        <authorList>
            <person name="Sorokin D.Y."/>
            <person name="Merkel A.Y."/>
            <person name="Messina E."/>
            <person name="Yakimov M."/>
        </authorList>
    </citation>
    <scope>NUCLEOTIDE SEQUENCE [LARGE SCALE GENOMIC DNA]</scope>
    <source>
        <strain evidence="8 9">Cl-TMA</strain>
    </source>
</reference>
<keyword evidence="2" id="KW-0813">Transport</keyword>
<dbReference type="Proteomes" id="UP001575181">
    <property type="component" value="Unassembled WGS sequence"/>
</dbReference>
<feature type="transmembrane region" description="Helical" evidence="6">
    <location>
        <begin position="187"/>
        <end position="210"/>
    </location>
</feature>
<dbReference type="PANTHER" id="PTHR23519:SF1">
    <property type="entry name" value="AUTOPHAGY-RELATED PROTEIN 22"/>
    <property type="match status" value="1"/>
</dbReference>
<protein>
    <submittedName>
        <fullName evidence="8">MFS transporter</fullName>
    </submittedName>
</protein>
<evidence type="ECO:0000256" key="1">
    <source>
        <dbReference type="ARBA" id="ARBA00004127"/>
    </source>
</evidence>
<keyword evidence="9" id="KW-1185">Reference proteome</keyword>
<evidence type="ECO:0000256" key="4">
    <source>
        <dbReference type="ARBA" id="ARBA00022989"/>
    </source>
</evidence>
<name>A0ABV4TVF9_9GAMM</name>
<accession>A0ABV4TVF9</accession>
<dbReference type="PROSITE" id="PS50850">
    <property type="entry name" value="MFS"/>
    <property type="match status" value="1"/>
</dbReference>
<dbReference type="InterPro" id="IPR020846">
    <property type="entry name" value="MFS_dom"/>
</dbReference>
<evidence type="ECO:0000313" key="9">
    <source>
        <dbReference type="Proteomes" id="UP001575181"/>
    </source>
</evidence>
<keyword evidence="3 6" id="KW-0812">Transmembrane</keyword>
<feature type="transmembrane region" description="Helical" evidence="6">
    <location>
        <begin position="367"/>
        <end position="388"/>
    </location>
</feature>
<dbReference type="InterPro" id="IPR050495">
    <property type="entry name" value="ATG22/LtaA_families"/>
</dbReference>
<feature type="transmembrane region" description="Helical" evidence="6">
    <location>
        <begin position="305"/>
        <end position="327"/>
    </location>
</feature>
<comment type="subcellular location">
    <subcellularLocation>
        <location evidence="1">Endomembrane system</location>
        <topology evidence="1">Multi-pass membrane protein</topology>
    </subcellularLocation>
</comment>
<organism evidence="8 9">
    <name type="scientific">Thiohalorhabdus methylotrophus</name>
    <dbReference type="NCBI Taxonomy" id="3242694"/>
    <lineage>
        <taxon>Bacteria</taxon>
        <taxon>Pseudomonadati</taxon>
        <taxon>Pseudomonadota</taxon>
        <taxon>Gammaproteobacteria</taxon>
        <taxon>Thiohalorhabdales</taxon>
        <taxon>Thiohalorhabdaceae</taxon>
        <taxon>Thiohalorhabdus</taxon>
    </lineage>
</organism>
<dbReference type="SUPFAM" id="SSF103473">
    <property type="entry name" value="MFS general substrate transporter"/>
    <property type="match status" value="1"/>
</dbReference>
<feature type="transmembrane region" description="Helical" evidence="6">
    <location>
        <begin position="20"/>
        <end position="45"/>
    </location>
</feature>
<evidence type="ECO:0000259" key="7">
    <source>
        <dbReference type="PROSITE" id="PS50850"/>
    </source>
</evidence>
<gene>
    <name evidence="8" type="ORF">ACERLL_06740</name>
</gene>
<feature type="transmembrane region" description="Helical" evidence="6">
    <location>
        <begin position="115"/>
        <end position="139"/>
    </location>
</feature>
<feature type="transmembrane region" description="Helical" evidence="6">
    <location>
        <begin position="280"/>
        <end position="298"/>
    </location>
</feature>
<dbReference type="Pfam" id="PF11700">
    <property type="entry name" value="ATG22"/>
    <property type="match status" value="1"/>
</dbReference>
<evidence type="ECO:0000313" key="8">
    <source>
        <dbReference type="EMBL" id="MFA9460523.1"/>
    </source>
</evidence>
<feature type="domain" description="Major facilitator superfamily (MFS) profile" evidence="7">
    <location>
        <begin position="237"/>
        <end position="438"/>
    </location>
</feature>
<proteinExistence type="predicted"/>
<feature type="transmembrane region" description="Helical" evidence="6">
    <location>
        <begin position="151"/>
        <end position="175"/>
    </location>
</feature>
<evidence type="ECO:0000256" key="2">
    <source>
        <dbReference type="ARBA" id="ARBA00022448"/>
    </source>
</evidence>
<evidence type="ECO:0000256" key="6">
    <source>
        <dbReference type="SAM" id="Phobius"/>
    </source>
</evidence>
<feature type="transmembrane region" description="Helical" evidence="6">
    <location>
        <begin position="57"/>
        <end position="79"/>
    </location>
</feature>
<dbReference type="RefSeq" id="WP_373655307.1">
    <property type="nucleotide sequence ID" value="NZ_JBGUAW010000004.1"/>
</dbReference>
<feature type="transmembrane region" description="Helical" evidence="6">
    <location>
        <begin position="91"/>
        <end position="109"/>
    </location>
</feature>
<evidence type="ECO:0000256" key="3">
    <source>
        <dbReference type="ARBA" id="ARBA00022692"/>
    </source>
</evidence>
<keyword evidence="4 6" id="KW-1133">Transmembrane helix</keyword>
<dbReference type="InterPro" id="IPR036259">
    <property type="entry name" value="MFS_trans_sf"/>
</dbReference>